<dbReference type="AlphaFoldDB" id="A0A327KQG7"/>
<evidence type="ECO:0000313" key="2">
    <source>
        <dbReference type="Proteomes" id="UP000248863"/>
    </source>
</evidence>
<dbReference type="InterPro" id="IPR011738">
    <property type="entry name" value="Phage_CHP"/>
</dbReference>
<sequence>MGQTLFFSAREEPVSLTLITPPAAAPVTLAEAKAHLNVTGDADDALITRLIAAATARFDGRDGLCGPLIEQTWQAQFDGFPRGRLELPLPPVSAVTAVTYRDAAGATQTLAADQYDVYGLDVLDGAYVLPATAWPATDLRPEAVAVTFTAGYGAAADTVPEPIRQAILATVATLYGQREDAYLGQAQLITVPAVALDLIASHRPWSF</sequence>
<gene>
    <name evidence="1" type="ORF">CH338_05945</name>
</gene>
<name>A0A327KQG7_9BRAD</name>
<comment type="caution">
    <text evidence="1">The sequence shown here is derived from an EMBL/GenBank/DDBJ whole genome shotgun (WGS) entry which is preliminary data.</text>
</comment>
<evidence type="ECO:0008006" key="3">
    <source>
        <dbReference type="Google" id="ProtNLM"/>
    </source>
</evidence>
<dbReference type="InterPro" id="IPR021146">
    <property type="entry name" value="Phage_gp6-like_head-tail"/>
</dbReference>
<dbReference type="EMBL" id="NPEU01000039">
    <property type="protein sequence ID" value="RAI40527.1"/>
    <property type="molecule type" value="Genomic_DNA"/>
</dbReference>
<keyword evidence="2" id="KW-1185">Reference proteome</keyword>
<accession>A0A327KQG7</accession>
<evidence type="ECO:0000313" key="1">
    <source>
        <dbReference type="EMBL" id="RAI40527.1"/>
    </source>
</evidence>
<dbReference type="CDD" id="cd08054">
    <property type="entry name" value="gp6"/>
    <property type="match status" value="1"/>
</dbReference>
<dbReference type="Gene3D" id="1.10.3230.30">
    <property type="entry name" value="Phage gp6-like head-tail connector protein"/>
    <property type="match status" value="1"/>
</dbReference>
<dbReference type="OrthoDB" id="8452228at2"/>
<organism evidence="1 2">
    <name type="scientific">Rhodoplanes elegans</name>
    <dbReference type="NCBI Taxonomy" id="29408"/>
    <lineage>
        <taxon>Bacteria</taxon>
        <taxon>Pseudomonadati</taxon>
        <taxon>Pseudomonadota</taxon>
        <taxon>Alphaproteobacteria</taxon>
        <taxon>Hyphomicrobiales</taxon>
        <taxon>Nitrobacteraceae</taxon>
        <taxon>Rhodoplanes</taxon>
    </lineage>
</organism>
<reference evidence="1 2" key="1">
    <citation type="submission" date="2017-07" db="EMBL/GenBank/DDBJ databases">
        <title>Draft Genome Sequences of Select Purple Nonsulfur Bacteria.</title>
        <authorList>
            <person name="Lasarre B."/>
            <person name="Mckinlay J.B."/>
        </authorList>
    </citation>
    <scope>NUCLEOTIDE SEQUENCE [LARGE SCALE GENOMIC DNA]</scope>
    <source>
        <strain evidence="1 2">DSM 11907</strain>
    </source>
</reference>
<dbReference type="NCBIfam" id="TIGR02215">
    <property type="entry name" value="phage_chp_gp8"/>
    <property type="match status" value="1"/>
</dbReference>
<proteinExistence type="predicted"/>
<dbReference type="Proteomes" id="UP000248863">
    <property type="component" value="Unassembled WGS sequence"/>
</dbReference>
<dbReference type="Pfam" id="PF05135">
    <property type="entry name" value="Phage_connect_1"/>
    <property type="match status" value="1"/>
</dbReference>
<protein>
    <recommendedName>
        <fullName evidence="3">Phage gp6-like head-tail connector protein</fullName>
    </recommendedName>
</protein>